<dbReference type="EMBL" id="JAPTMU010000013">
    <property type="protein sequence ID" value="KAJ4932863.1"/>
    <property type="molecule type" value="Genomic_DNA"/>
</dbReference>
<reference evidence="2" key="1">
    <citation type="submission" date="2022-11" db="EMBL/GenBank/DDBJ databases">
        <title>Chromosome-level genome of Pogonophryne albipinna.</title>
        <authorList>
            <person name="Jo E."/>
        </authorList>
    </citation>
    <scope>NUCLEOTIDE SEQUENCE</scope>
    <source>
        <strain evidence="2">SGF0006</strain>
        <tissue evidence="2">Muscle</tissue>
    </source>
</reference>
<proteinExistence type="predicted"/>
<name>A0AAD6FGD8_9TELE</name>
<keyword evidence="3" id="KW-1185">Reference proteome</keyword>
<dbReference type="Proteomes" id="UP001219934">
    <property type="component" value="Unassembled WGS sequence"/>
</dbReference>
<accession>A0AAD6FGD8</accession>
<gene>
    <name evidence="2" type="ORF">JOQ06_029703</name>
</gene>
<evidence type="ECO:0000256" key="1">
    <source>
        <dbReference type="SAM" id="MobiDB-lite"/>
    </source>
</evidence>
<evidence type="ECO:0000313" key="3">
    <source>
        <dbReference type="Proteomes" id="UP001219934"/>
    </source>
</evidence>
<feature type="region of interest" description="Disordered" evidence="1">
    <location>
        <begin position="60"/>
        <end position="87"/>
    </location>
</feature>
<dbReference type="AlphaFoldDB" id="A0AAD6FGD8"/>
<protein>
    <submittedName>
        <fullName evidence="2">Uncharacterized protein</fullName>
    </submittedName>
</protein>
<sequence>MKLEITAYSRAKSKALAMCRIGVGSLAKRQVSVMHPKLKQGRDNSHTVTRPACVQRQLVPPSGKAASGQNKQVTPLAMPSLRVPRSV</sequence>
<organism evidence="2 3">
    <name type="scientific">Pogonophryne albipinna</name>
    <dbReference type="NCBI Taxonomy" id="1090488"/>
    <lineage>
        <taxon>Eukaryota</taxon>
        <taxon>Metazoa</taxon>
        <taxon>Chordata</taxon>
        <taxon>Craniata</taxon>
        <taxon>Vertebrata</taxon>
        <taxon>Euteleostomi</taxon>
        <taxon>Actinopterygii</taxon>
        <taxon>Neopterygii</taxon>
        <taxon>Teleostei</taxon>
        <taxon>Neoteleostei</taxon>
        <taxon>Acanthomorphata</taxon>
        <taxon>Eupercaria</taxon>
        <taxon>Perciformes</taxon>
        <taxon>Notothenioidei</taxon>
        <taxon>Pogonophryne</taxon>
    </lineage>
</organism>
<comment type="caution">
    <text evidence="2">The sequence shown here is derived from an EMBL/GenBank/DDBJ whole genome shotgun (WGS) entry which is preliminary data.</text>
</comment>
<evidence type="ECO:0000313" key="2">
    <source>
        <dbReference type="EMBL" id="KAJ4932863.1"/>
    </source>
</evidence>